<accession>A0A1C4HCY2</accession>
<geneLocation type="mitochondrion" evidence="1"/>
<proteinExistence type="predicted"/>
<name>A0A1C4HCY2_9MOLL</name>
<sequence length="63" mass="7210">MSSATNSTTTIICMIRIYYCYSIASVFTGISSSYYNIINSSKLQYYILWPKSRSSPHFMSAFI</sequence>
<feature type="non-terminal residue" evidence="1">
    <location>
        <position position="63"/>
    </location>
</feature>
<reference evidence="1" key="2">
    <citation type="submission" date="2016-08" db="EMBL/GenBank/DDBJ databases">
        <title>DNA Barcoding of Cephalopods of Andaman Islands.</title>
        <authorList>
            <person name="Suneelkumar Y."/>
            <person name="Narayana Murthy K."/>
            <person name="Mohanraju R."/>
        </authorList>
    </citation>
    <scope>NUCLEOTIDE SEQUENCE</scope>
    <source>
        <strain evidence="1">PBCF2</strain>
    </source>
</reference>
<protein>
    <submittedName>
        <fullName evidence="1">Cytochrome oxidase subunit 1</fullName>
    </submittedName>
</protein>
<dbReference type="EMBL" id="LT604976">
    <property type="protein sequence ID" value="SCC90945.1"/>
    <property type="molecule type" value="Genomic_DNA"/>
</dbReference>
<keyword evidence="1" id="KW-0496">Mitochondrion</keyword>
<evidence type="ECO:0000313" key="1">
    <source>
        <dbReference type="EMBL" id="SCC90945.1"/>
    </source>
</evidence>
<feature type="non-terminal residue" evidence="1">
    <location>
        <position position="1"/>
    </location>
</feature>
<dbReference type="AlphaFoldDB" id="A0A1C4HCY2"/>
<reference evidence="1" key="1">
    <citation type="submission" date="2016-07" db="EMBL/GenBank/DDBJ databases">
        <authorList>
            <person name="Yalla S."/>
        </authorList>
    </citation>
    <scope>NUCLEOTIDE SEQUENCE</scope>
    <source>
        <strain evidence="1">PBCF2</strain>
    </source>
</reference>
<organism evidence="1">
    <name type="scientific">Acanthosepion aculeatum</name>
    <dbReference type="NCBI Taxonomy" id="3248847"/>
    <lineage>
        <taxon>Eukaryota</taxon>
        <taxon>Metazoa</taxon>
        <taxon>Spiralia</taxon>
        <taxon>Lophotrochozoa</taxon>
        <taxon>Mollusca</taxon>
        <taxon>Cephalopoda</taxon>
        <taxon>Coleoidea</taxon>
        <taxon>Decapodiformes</taxon>
        <taxon>Sepiida</taxon>
        <taxon>Sepiina</taxon>
        <taxon>Sepiidae</taxon>
        <taxon>Acanthosepion</taxon>
    </lineage>
</organism>
<gene>
    <name evidence="1" type="primary">COI</name>
</gene>